<comment type="cofactor">
    <cofactor evidence="8">
        <name>Mg(2+)</name>
        <dbReference type="ChEBI" id="CHEBI:18420"/>
    </cofactor>
</comment>
<dbReference type="SUPFAM" id="SSF56214">
    <property type="entry name" value="4'-phosphopantetheinyl transferase"/>
    <property type="match status" value="1"/>
</dbReference>
<comment type="catalytic activity">
    <reaction evidence="8">
        <text>apo-[ACP] + CoA = holo-[ACP] + adenosine 3',5'-bisphosphate + H(+)</text>
        <dbReference type="Rhea" id="RHEA:12068"/>
        <dbReference type="Rhea" id="RHEA-COMP:9685"/>
        <dbReference type="Rhea" id="RHEA-COMP:9690"/>
        <dbReference type="ChEBI" id="CHEBI:15378"/>
        <dbReference type="ChEBI" id="CHEBI:29999"/>
        <dbReference type="ChEBI" id="CHEBI:57287"/>
        <dbReference type="ChEBI" id="CHEBI:58343"/>
        <dbReference type="ChEBI" id="CHEBI:64479"/>
        <dbReference type="EC" id="2.7.8.7"/>
    </reaction>
</comment>
<evidence type="ECO:0000256" key="1">
    <source>
        <dbReference type="ARBA" id="ARBA00022516"/>
    </source>
</evidence>
<evidence type="ECO:0000256" key="6">
    <source>
        <dbReference type="ARBA" id="ARBA00023098"/>
    </source>
</evidence>
<dbReference type="RefSeq" id="WP_078664520.1">
    <property type="nucleotide sequence ID" value="NZ_FUXM01000003.1"/>
</dbReference>
<keyword evidence="6 8" id="KW-0443">Lipid metabolism</keyword>
<protein>
    <recommendedName>
        <fullName evidence="8">Holo-[acyl-carrier-protein] synthase</fullName>
        <shortName evidence="8">Holo-ACP synthase</shortName>
        <ecNumber evidence="8">2.7.8.7</ecNumber>
    </recommendedName>
    <alternativeName>
        <fullName evidence="8">4'-phosphopantetheinyl transferase AcpS</fullName>
    </alternativeName>
</protein>
<dbReference type="Proteomes" id="UP000189933">
    <property type="component" value="Unassembled WGS sequence"/>
</dbReference>
<dbReference type="GO" id="GO:0006633">
    <property type="term" value="P:fatty acid biosynthetic process"/>
    <property type="evidence" value="ECO:0007669"/>
    <property type="project" value="UniProtKB-UniRule"/>
</dbReference>
<dbReference type="NCBIfam" id="TIGR00516">
    <property type="entry name" value="acpS"/>
    <property type="match status" value="1"/>
</dbReference>
<keyword evidence="4 8" id="KW-0276">Fatty acid metabolism</keyword>
<keyword evidence="1 8" id="KW-0444">Lipid biosynthesis</keyword>
<evidence type="ECO:0000313" key="10">
    <source>
        <dbReference type="EMBL" id="SJZ60386.1"/>
    </source>
</evidence>
<dbReference type="InterPro" id="IPR004568">
    <property type="entry name" value="Ppantetheine-prot_Trfase_dom"/>
</dbReference>
<evidence type="ECO:0000313" key="11">
    <source>
        <dbReference type="Proteomes" id="UP000189933"/>
    </source>
</evidence>
<comment type="similarity">
    <text evidence="8">Belongs to the P-Pant transferase superfamily. AcpS family.</text>
</comment>
<dbReference type="GO" id="GO:0000287">
    <property type="term" value="F:magnesium ion binding"/>
    <property type="evidence" value="ECO:0007669"/>
    <property type="project" value="UniProtKB-UniRule"/>
</dbReference>
<evidence type="ECO:0000256" key="4">
    <source>
        <dbReference type="ARBA" id="ARBA00022832"/>
    </source>
</evidence>
<evidence type="ECO:0000256" key="3">
    <source>
        <dbReference type="ARBA" id="ARBA00022723"/>
    </source>
</evidence>
<dbReference type="EMBL" id="FUXM01000003">
    <property type="protein sequence ID" value="SJZ60386.1"/>
    <property type="molecule type" value="Genomic_DNA"/>
</dbReference>
<evidence type="ECO:0000256" key="2">
    <source>
        <dbReference type="ARBA" id="ARBA00022679"/>
    </source>
</evidence>
<proteinExistence type="inferred from homology"/>
<dbReference type="HAMAP" id="MF_00101">
    <property type="entry name" value="AcpS"/>
    <property type="match status" value="1"/>
</dbReference>
<evidence type="ECO:0000259" key="9">
    <source>
        <dbReference type="Pfam" id="PF01648"/>
    </source>
</evidence>
<dbReference type="Pfam" id="PF01648">
    <property type="entry name" value="ACPS"/>
    <property type="match status" value="1"/>
</dbReference>
<feature type="binding site" evidence="8">
    <location>
        <position position="8"/>
    </location>
    <ligand>
        <name>Mg(2+)</name>
        <dbReference type="ChEBI" id="CHEBI:18420"/>
    </ligand>
</feature>
<reference evidence="11" key="1">
    <citation type="submission" date="2017-02" db="EMBL/GenBank/DDBJ databases">
        <authorList>
            <person name="Varghese N."/>
            <person name="Submissions S."/>
        </authorList>
    </citation>
    <scope>NUCLEOTIDE SEQUENCE [LARGE SCALE GENOMIC DNA]</scope>
    <source>
        <strain evidence="11">DSM 16521</strain>
    </source>
</reference>
<sequence>MIVGIGTDIIAIERIRRAEEKSGGRFSQRVLTAAEKRIYEGRRDRMAVLAARFAAKEAVAKALGTGLGVVSWQDIEIGRSETGRPVVRLTGEAEQQARRLGIGEIQLSLSHCQEYAVAFALALRKPGGV</sequence>
<keyword evidence="2 8" id="KW-0808">Transferase</keyword>
<dbReference type="EC" id="2.7.8.7" evidence="8"/>
<comment type="subcellular location">
    <subcellularLocation>
        <location evidence="8">Cytoplasm</location>
    </subcellularLocation>
</comment>
<organism evidence="10 11">
    <name type="scientific">Carboxydocella sporoproducens DSM 16521</name>
    <dbReference type="NCBI Taxonomy" id="1121270"/>
    <lineage>
        <taxon>Bacteria</taxon>
        <taxon>Bacillati</taxon>
        <taxon>Bacillota</taxon>
        <taxon>Clostridia</taxon>
        <taxon>Eubacteriales</taxon>
        <taxon>Clostridiales Family XVI. Incertae Sedis</taxon>
        <taxon>Carboxydocella</taxon>
    </lineage>
</organism>
<feature type="binding site" evidence="8">
    <location>
        <position position="57"/>
    </location>
    <ligand>
        <name>Mg(2+)</name>
        <dbReference type="ChEBI" id="CHEBI:18420"/>
    </ligand>
</feature>
<keyword evidence="7 8" id="KW-0275">Fatty acid biosynthesis</keyword>
<dbReference type="GO" id="GO:0005737">
    <property type="term" value="C:cytoplasm"/>
    <property type="evidence" value="ECO:0007669"/>
    <property type="project" value="UniProtKB-SubCell"/>
</dbReference>
<keyword evidence="3 8" id="KW-0479">Metal-binding</keyword>
<gene>
    <name evidence="8" type="primary">acpS</name>
    <name evidence="10" type="ORF">SAMN02745885_00365</name>
</gene>
<keyword evidence="8" id="KW-0963">Cytoplasm</keyword>
<dbReference type="InterPro" id="IPR008278">
    <property type="entry name" value="4-PPantetheinyl_Trfase_dom"/>
</dbReference>
<dbReference type="NCBIfam" id="TIGR00556">
    <property type="entry name" value="pantethn_trn"/>
    <property type="match status" value="1"/>
</dbReference>
<evidence type="ECO:0000256" key="8">
    <source>
        <dbReference type="HAMAP-Rule" id="MF_00101"/>
    </source>
</evidence>
<dbReference type="GO" id="GO:0008897">
    <property type="term" value="F:holo-[acyl-carrier-protein] synthase activity"/>
    <property type="evidence" value="ECO:0007669"/>
    <property type="project" value="UniProtKB-UniRule"/>
</dbReference>
<dbReference type="InterPro" id="IPR002582">
    <property type="entry name" value="ACPS"/>
</dbReference>
<keyword evidence="11" id="KW-1185">Reference proteome</keyword>
<dbReference type="AlphaFoldDB" id="A0A1T4M0F8"/>
<evidence type="ECO:0000256" key="5">
    <source>
        <dbReference type="ARBA" id="ARBA00022842"/>
    </source>
</evidence>
<dbReference type="Gene3D" id="3.90.470.20">
    <property type="entry name" value="4'-phosphopantetheinyl transferase domain"/>
    <property type="match status" value="1"/>
</dbReference>
<accession>A0A1T4M0F8</accession>
<keyword evidence="5 8" id="KW-0460">Magnesium</keyword>
<comment type="function">
    <text evidence="8">Transfers the 4'-phosphopantetheine moiety from coenzyme A to a Ser of acyl-carrier-protein.</text>
</comment>
<name>A0A1T4M0F8_9FIRM</name>
<feature type="domain" description="4'-phosphopantetheinyl transferase" evidence="9">
    <location>
        <begin position="4"/>
        <end position="119"/>
    </location>
</feature>
<evidence type="ECO:0000256" key="7">
    <source>
        <dbReference type="ARBA" id="ARBA00023160"/>
    </source>
</evidence>
<dbReference type="InterPro" id="IPR037143">
    <property type="entry name" value="4-PPantetheinyl_Trfase_dom_sf"/>
</dbReference>